<dbReference type="EMBL" id="JYDC01000022">
    <property type="protein sequence ID" value="KZL42600.1"/>
    <property type="molecule type" value="Genomic_DNA"/>
</dbReference>
<evidence type="ECO:0000313" key="2">
    <source>
        <dbReference type="Proteomes" id="UP000076480"/>
    </source>
</evidence>
<dbReference type="AlphaFoldDB" id="A0A166HFD9"/>
<protein>
    <submittedName>
        <fullName evidence="1">Uncharacterized protein</fullName>
    </submittedName>
</protein>
<dbReference type="PATRIC" id="fig|33960.6.peg.1233"/>
<gene>
    <name evidence="1" type="ORF">TY91_03860</name>
</gene>
<reference evidence="1 2" key="1">
    <citation type="submission" date="2015-02" db="EMBL/GenBank/DDBJ databases">
        <title>Draft genome sequence of Lactobacillus collinoides CUPV2371 isolated from a natural cider, the first genome sequence of a strain of this species.</title>
        <authorList>
            <person name="Puertas A.I."/>
            <person name="Spano G."/>
            <person name="Capozzi V."/>
            <person name="Lamontanara A."/>
            <person name="Orru L."/>
            <person name="Duenas M.T."/>
        </authorList>
    </citation>
    <scope>NUCLEOTIDE SEQUENCE [LARGE SCALE GENOMIC DNA]</scope>
    <source>
        <strain evidence="1 2">237</strain>
    </source>
</reference>
<comment type="caution">
    <text evidence="1">The sequence shown here is derived from an EMBL/GenBank/DDBJ whole genome shotgun (WGS) entry which is preliminary data.</text>
</comment>
<dbReference type="RefSeq" id="WP_054761855.1">
    <property type="nucleotide sequence ID" value="NZ_JYDC01000022.1"/>
</dbReference>
<dbReference type="Proteomes" id="UP000076480">
    <property type="component" value="Unassembled WGS sequence"/>
</dbReference>
<proteinExistence type="predicted"/>
<name>A0A166HFD9_SECCO</name>
<evidence type="ECO:0000313" key="1">
    <source>
        <dbReference type="EMBL" id="KZL42600.1"/>
    </source>
</evidence>
<sequence>MFEMYYMVYGDYSSMIAMHDVYVKSYEDGHLVYDEEFTTIEEAYDHYVDEVLMYQSIMLEYIRK</sequence>
<accession>A0A166HFD9</accession>
<organism evidence="1 2">
    <name type="scientific">Secundilactobacillus collinoides</name>
    <name type="common">Lactobacillus collinoides</name>
    <dbReference type="NCBI Taxonomy" id="33960"/>
    <lineage>
        <taxon>Bacteria</taxon>
        <taxon>Bacillati</taxon>
        <taxon>Bacillota</taxon>
        <taxon>Bacilli</taxon>
        <taxon>Lactobacillales</taxon>
        <taxon>Lactobacillaceae</taxon>
        <taxon>Secundilactobacillus</taxon>
    </lineage>
</organism>
<keyword evidence="2" id="KW-1185">Reference proteome</keyword>